<protein>
    <submittedName>
        <fullName evidence="6">DNA-binding transcriptional regulator, MarR family</fullName>
    </submittedName>
    <submittedName>
        <fullName evidence="5">MarR family transcriptional regulator</fullName>
    </submittedName>
</protein>
<keyword evidence="2 6" id="KW-0238">DNA-binding</keyword>
<dbReference type="GO" id="GO:0003677">
    <property type="term" value="F:DNA binding"/>
    <property type="evidence" value="ECO:0007669"/>
    <property type="project" value="UniProtKB-KW"/>
</dbReference>
<accession>A0A091CB80</accession>
<dbReference type="GeneID" id="69903353"/>
<dbReference type="GO" id="GO:0003700">
    <property type="term" value="F:DNA-binding transcription factor activity"/>
    <property type="evidence" value="ECO:0007669"/>
    <property type="project" value="InterPro"/>
</dbReference>
<sequence length="142" mass="16077">MPNSAQDYLDSCLFFTVKKLNRALDRLTENAFQKVGLNPSYTSILLILSHENGKIQKDLAKMLCIAAPSMTRLIEKLVHKGFVKVVCEGRTKRVYLTDKGKAIIPDIIQAHIETQEEFNRLVKTGFSDNLLTELNQIANQLQ</sequence>
<evidence type="ECO:0000313" key="8">
    <source>
        <dbReference type="Proteomes" id="UP000182793"/>
    </source>
</evidence>
<dbReference type="PROSITE" id="PS50995">
    <property type="entry name" value="HTH_MARR_2"/>
    <property type="match status" value="1"/>
</dbReference>
<dbReference type="AlphaFoldDB" id="A0A091CB80"/>
<keyword evidence="1" id="KW-0805">Transcription regulation</keyword>
<dbReference type="SMART" id="SM00347">
    <property type="entry name" value="HTH_MARR"/>
    <property type="match status" value="1"/>
</dbReference>
<dbReference type="SUPFAM" id="SSF46785">
    <property type="entry name" value="Winged helix' DNA-binding domain"/>
    <property type="match status" value="1"/>
</dbReference>
<evidence type="ECO:0000256" key="3">
    <source>
        <dbReference type="ARBA" id="ARBA00023163"/>
    </source>
</evidence>
<dbReference type="PANTHER" id="PTHR42756:SF1">
    <property type="entry name" value="TRANSCRIPTIONAL REPRESSOR OF EMRAB OPERON"/>
    <property type="match status" value="1"/>
</dbReference>
<evidence type="ECO:0000256" key="1">
    <source>
        <dbReference type="ARBA" id="ARBA00023015"/>
    </source>
</evidence>
<evidence type="ECO:0000313" key="7">
    <source>
        <dbReference type="Proteomes" id="UP000029382"/>
    </source>
</evidence>
<reference evidence="6 8" key="2">
    <citation type="submission" date="2016-10" db="EMBL/GenBank/DDBJ databases">
        <authorList>
            <person name="Varghese N."/>
            <person name="Submissions S."/>
        </authorList>
    </citation>
    <scope>NUCLEOTIDE SEQUENCE [LARGE SCALE GENOMIC DNA]</scope>
    <source>
        <strain evidence="6 8">JB1</strain>
    </source>
</reference>
<dbReference type="Proteomes" id="UP000029382">
    <property type="component" value="Unassembled WGS sequence"/>
</dbReference>
<dbReference type="Proteomes" id="UP000182793">
    <property type="component" value="Unassembled WGS sequence"/>
</dbReference>
<evidence type="ECO:0000256" key="2">
    <source>
        <dbReference type="ARBA" id="ARBA00023125"/>
    </source>
</evidence>
<organism evidence="5 7">
    <name type="scientific">Streptococcus equinus JB1</name>
    <dbReference type="NCBI Taxonomy" id="1294274"/>
    <lineage>
        <taxon>Bacteria</taxon>
        <taxon>Bacillati</taxon>
        <taxon>Bacillota</taxon>
        <taxon>Bacilli</taxon>
        <taxon>Lactobacillales</taxon>
        <taxon>Streptococcaceae</taxon>
        <taxon>Streptococcus</taxon>
    </lineage>
</organism>
<dbReference type="EMBL" id="FOTG01000002">
    <property type="protein sequence ID" value="SFL03834.1"/>
    <property type="molecule type" value="Genomic_DNA"/>
</dbReference>
<dbReference type="InterPro" id="IPR000835">
    <property type="entry name" value="HTH_MarR-typ"/>
</dbReference>
<feature type="domain" description="HTH marR-type" evidence="4">
    <location>
        <begin position="10"/>
        <end position="142"/>
    </location>
</feature>
<comment type="caution">
    <text evidence="5">The sequence shown here is derived from an EMBL/GenBank/DDBJ whole genome shotgun (WGS) entry which is preliminary data.</text>
</comment>
<dbReference type="Pfam" id="PF01047">
    <property type="entry name" value="MarR"/>
    <property type="match status" value="1"/>
</dbReference>
<keyword evidence="8" id="KW-1185">Reference proteome</keyword>
<name>A0A091CB80_STREI</name>
<dbReference type="InterPro" id="IPR036388">
    <property type="entry name" value="WH-like_DNA-bd_sf"/>
</dbReference>
<evidence type="ECO:0000313" key="5">
    <source>
        <dbReference type="EMBL" id="KFN88118.1"/>
    </source>
</evidence>
<dbReference type="PANTHER" id="PTHR42756">
    <property type="entry name" value="TRANSCRIPTIONAL REGULATOR, MARR"/>
    <property type="match status" value="1"/>
</dbReference>
<keyword evidence="3" id="KW-0804">Transcription</keyword>
<proteinExistence type="predicted"/>
<gene>
    <name evidence="5" type="ORF">H702_03940</name>
    <name evidence="6" type="ORF">SAMN02910290_00155</name>
</gene>
<evidence type="ECO:0000259" key="4">
    <source>
        <dbReference type="PROSITE" id="PS50995"/>
    </source>
</evidence>
<evidence type="ECO:0000313" key="6">
    <source>
        <dbReference type="EMBL" id="SFL03834.1"/>
    </source>
</evidence>
<dbReference type="EMBL" id="AUZH01000013">
    <property type="protein sequence ID" value="KFN88118.1"/>
    <property type="molecule type" value="Genomic_DNA"/>
</dbReference>
<dbReference type="InterPro" id="IPR036390">
    <property type="entry name" value="WH_DNA-bd_sf"/>
</dbReference>
<dbReference type="Gene3D" id="1.10.10.10">
    <property type="entry name" value="Winged helix-like DNA-binding domain superfamily/Winged helix DNA-binding domain"/>
    <property type="match status" value="1"/>
</dbReference>
<reference evidence="5 7" key="1">
    <citation type="journal article" date="2014" name="Genome Announc.">
        <title>Draft Genome Sequences of Streptococcus bovis Strains ATCC 33317 and JB1.</title>
        <authorList>
            <person name="Benahmed F.H."/>
            <person name="Gopinath G.R."/>
            <person name="Harbottle H."/>
            <person name="Cotta M.A."/>
            <person name="Luo Y."/>
            <person name="Henderson C."/>
            <person name="Teri P."/>
            <person name="Soppet D."/>
            <person name="Rasmussen M."/>
            <person name="Whitehead T.R."/>
            <person name="Davidson M."/>
        </authorList>
    </citation>
    <scope>NUCLEOTIDE SEQUENCE [LARGE SCALE GENOMIC DNA]</scope>
    <source>
        <strain evidence="5 7">JB1</strain>
    </source>
</reference>
<dbReference type="RefSeq" id="WP_006532789.1">
    <property type="nucleotide sequence ID" value="NZ_AUZH01000013.1"/>
</dbReference>